<sequence>MIPSPDLPTDKDAPAVQTAPVGRHGNSGEGAASVLRALREGSGQRLRPSRSEDAPASDAPADK</sequence>
<feature type="compositionally biased region" description="Low complexity" evidence="1">
    <location>
        <begin position="54"/>
        <end position="63"/>
    </location>
</feature>
<protein>
    <submittedName>
        <fullName evidence="2">Uncharacterized protein</fullName>
    </submittedName>
</protein>
<dbReference type="RefSeq" id="WP_201692922.1">
    <property type="nucleotide sequence ID" value="NZ_JAEQND010000017.1"/>
</dbReference>
<evidence type="ECO:0000313" key="2">
    <source>
        <dbReference type="EMBL" id="MBL0428290.1"/>
    </source>
</evidence>
<dbReference type="EMBL" id="JAEQND010000017">
    <property type="protein sequence ID" value="MBL0428290.1"/>
    <property type="molecule type" value="Genomic_DNA"/>
</dbReference>
<comment type="caution">
    <text evidence="2">The sequence shown here is derived from an EMBL/GenBank/DDBJ whole genome shotgun (WGS) entry which is preliminary data.</text>
</comment>
<accession>A0ABS1JVG1</accession>
<organism evidence="2 3">
    <name type="scientific">Ramlibacter alkalitolerans</name>
    <dbReference type="NCBI Taxonomy" id="2039631"/>
    <lineage>
        <taxon>Bacteria</taxon>
        <taxon>Pseudomonadati</taxon>
        <taxon>Pseudomonadota</taxon>
        <taxon>Betaproteobacteria</taxon>
        <taxon>Burkholderiales</taxon>
        <taxon>Comamonadaceae</taxon>
        <taxon>Ramlibacter</taxon>
    </lineage>
</organism>
<feature type="region of interest" description="Disordered" evidence="1">
    <location>
        <begin position="1"/>
        <end position="63"/>
    </location>
</feature>
<evidence type="ECO:0000256" key="1">
    <source>
        <dbReference type="SAM" id="MobiDB-lite"/>
    </source>
</evidence>
<name>A0ABS1JVG1_9BURK</name>
<keyword evidence="3" id="KW-1185">Reference proteome</keyword>
<dbReference type="Proteomes" id="UP000622707">
    <property type="component" value="Unassembled WGS sequence"/>
</dbReference>
<gene>
    <name evidence="2" type="ORF">JI746_24515</name>
</gene>
<evidence type="ECO:0000313" key="3">
    <source>
        <dbReference type="Proteomes" id="UP000622707"/>
    </source>
</evidence>
<proteinExistence type="predicted"/>
<reference evidence="2 3" key="1">
    <citation type="journal article" date="2017" name="Int. J. Syst. Evol. Microbiol.">
        <title>Ramlibacter alkalitolerans sp. nov., alkali-tolerant bacterium isolated from soil of ginseng.</title>
        <authorList>
            <person name="Lee D.H."/>
            <person name="Cha C.J."/>
        </authorList>
    </citation>
    <scope>NUCLEOTIDE SEQUENCE [LARGE SCALE GENOMIC DNA]</scope>
    <source>
        <strain evidence="2 3">KACC 19305</strain>
    </source>
</reference>